<evidence type="ECO:0000313" key="2">
    <source>
        <dbReference type="EMBL" id="RLO07947.1"/>
    </source>
</evidence>
<dbReference type="Pfam" id="PF22936">
    <property type="entry name" value="Pol_BBD"/>
    <property type="match status" value="1"/>
</dbReference>
<name>A0A9X8HB13_APHAT</name>
<organism evidence="2 3">
    <name type="scientific">Aphanomyces astaci</name>
    <name type="common">Crayfish plague agent</name>
    <dbReference type="NCBI Taxonomy" id="112090"/>
    <lineage>
        <taxon>Eukaryota</taxon>
        <taxon>Sar</taxon>
        <taxon>Stramenopiles</taxon>
        <taxon>Oomycota</taxon>
        <taxon>Saprolegniomycetes</taxon>
        <taxon>Saprolegniales</taxon>
        <taxon>Verrucalvaceae</taxon>
        <taxon>Aphanomyces</taxon>
    </lineage>
</organism>
<reference evidence="2 3" key="1">
    <citation type="journal article" date="2018" name="J. Invertebr. Pathol.">
        <title>New genotyping method for the causative agent of crayfish plague (Aphanomyces astaci) based on whole genome data.</title>
        <authorList>
            <person name="Minardi D."/>
            <person name="Studholme D.J."/>
            <person name="van der Giezen M."/>
            <person name="Pretto T."/>
            <person name="Oidtmann B."/>
        </authorList>
    </citation>
    <scope>NUCLEOTIDE SEQUENCE [LARGE SCALE GENOMIC DNA]</scope>
    <source>
        <strain evidence="2 3">KB13</strain>
    </source>
</reference>
<proteinExistence type="predicted"/>
<evidence type="ECO:0000259" key="1">
    <source>
        <dbReference type="Pfam" id="PF22936"/>
    </source>
</evidence>
<dbReference type="EMBL" id="QUTI01022532">
    <property type="protein sequence ID" value="RLO07947.1"/>
    <property type="molecule type" value="Genomic_DNA"/>
</dbReference>
<evidence type="ECO:0000313" key="3">
    <source>
        <dbReference type="Proteomes" id="UP000275652"/>
    </source>
</evidence>
<dbReference type="Proteomes" id="UP000275652">
    <property type="component" value="Unassembled WGS sequence"/>
</dbReference>
<dbReference type="InterPro" id="IPR054722">
    <property type="entry name" value="PolX-like_BBD"/>
</dbReference>
<gene>
    <name evidence="2" type="ORF">DYB28_007536</name>
</gene>
<feature type="domain" description="Retrovirus-related Pol polyprotein from transposon TNT 1-94-like beta-barrel" evidence="1">
    <location>
        <begin position="39"/>
        <end position="84"/>
    </location>
</feature>
<dbReference type="AlphaFoldDB" id="A0A9X8HB13"/>
<comment type="caution">
    <text evidence="2">The sequence shown here is derived from an EMBL/GenBank/DDBJ whole genome shotgun (WGS) entry which is preliminary data.</text>
</comment>
<sequence>MDFLPYTQISASASMMPVTLLYRRLTYGSTNFPALREHWIVDSGASTSCTPNRDYFSRYVPCALSLTAGNGATLPVVGYGAISKLVGMSSRDQFNLFSVRQASDDNITFRFPARDMCEIITYSGDVLNASNNAIGIYSFPAQPKFMSTDPHRGESLHISDLTRFRAMMASFETALWTFSTKYS</sequence>
<accession>A0A9X8HB13</accession>
<protein>
    <recommendedName>
        <fullName evidence="1">Retrovirus-related Pol polyprotein from transposon TNT 1-94-like beta-barrel domain-containing protein</fullName>
    </recommendedName>
</protein>